<dbReference type="PANTHER" id="PTHR48050:SF13">
    <property type="entry name" value="STEROL 3-BETA-GLUCOSYLTRANSFERASE UGT80A2"/>
    <property type="match status" value="1"/>
</dbReference>
<proteinExistence type="predicted"/>
<dbReference type="RefSeq" id="WP_184350997.1">
    <property type="nucleotide sequence ID" value="NZ_JACHJH010000006.1"/>
</dbReference>
<dbReference type="GO" id="GO:0008194">
    <property type="term" value="F:UDP-glycosyltransferase activity"/>
    <property type="evidence" value="ECO:0007669"/>
    <property type="project" value="InterPro"/>
</dbReference>
<organism evidence="4 5">
    <name type="scientific">Streptomyces olivoverticillatus</name>
    <dbReference type="NCBI Taxonomy" id="66427"/>
    <lineage>
        <taxon>Bacteria</taxon>
        <taxon>Bacillati</taxon>
        <taxon>Actinomycetota</taxon>
        <taxon>Actinomycetes</taxon>
        <taxon>Kitasatosporales</taxon>
        <taxon>Streptomycetaceae</taxon>
        <taxon>Streptomyces</taxon>
    </lineage>
</organism>
<comment type="caution">
    <text evidence="4">The sequence shown here is derived from an EMBL/GenBank/DDBJ whole genome shotgun (WGS) entry which is preliminary data.</text>
</comment>
<evidence type="ECO:0000256" key="2">
    <source>
        <dbReference type="SAM" id="MobiDB-lite"/>
    </source>
</evidence>
<dbReference type="SUPFAM" id="SSF53756">
    <property type="entry name" value="UDP-Glycosyltransferase/glycogen phosphorylase"/>
    <property type="match status" value="1"/>
</dbReference>
<dbReference type="InterPro" id="IPR050426">
    <property type="entry name" value="Glycosyltransferase_28"/>
</dbReference>
<dbReference type="AlphaFoldDB" id="A0A7W7PMD7"/>
<evidence type="ECO:0000259" key="3">
    <source>
        <dbReference type="Pfam" id="PF06722"/>
    </source>
</evidence>
<keyword evidence="1 4" id="KW-0808">Transferase</keyword>
<dbReference type="InterPro" id="IPR002213">
    <property type="entry name" value="UDP_glucos_trans"/>
</dbReference>
<dbReference type="Gene3D" id="3.40.50.2000">
    <property type="entry name" value="Glycogen Phosphorylase B"/>
    <property type="match status" value="2"/>
</dbReference>
<evidence type="ECO:0000256" key="1">
    <source>
        <dbReference type="ARBA" id="ARBA00022679"/>
    </source>
</evidence>
<dbReference type="CDD" id="cd03784">
    <property type="entry name" value="GT1_Gtf-like"/>
    <property type="match status" value="1"/>
</dbReference>
<evidence type="ECO:0000313" key="4">
    <source>
        <dbReference type="EMBL" id="MBB4895202.1"/>
    </source>
</evidence>
<reference evidence="4 5" key="1">
    <citation type="submission" date="2020-08" db="EMBL/GenBank/DDBJ databases">
        <title>Genomic Encyclopedia of Type Strains, Phase III (KMG-III): the genomes of soil and plant-associated and newly described type strains.</title>
        <authorList>
            <person name="Whitman W."/>
        </authorList>
    </citation>
    <scope>NUCLEOTIDE SEQUENCE [LARGE SCALE GENOMIC DNA]</scope>
    <source>
        <strain evidence="4 5">CECT 3266</strain>
    </source>
</reference>
<dbReference type="EMBL" id="JACHJH010000006">
    <property type="protein sequence ID" value="MBB4895202.1"/>
    <property type="molecule type" value="Genomic_DNA"/>
</dbReference>
<gene>
    <name evidence="4" type="ORF">FHS39_004269</name>
</gene>
<dbReference type="GO" id="GO:0016758">
    <property type="term" value="F:hexosyltransferase activity"/>
    <property type="evidence" value="ECO:0007669"/>
    <property type="project" value="UniProtKB-ARBA"/>
</dbReference>
<sequence>MSTVLIATLAASGHVNPFGPVAAELAGRGHDVIWYTGAAYGERVARSGARYAPPEEGRFTDLDRLTEEFPEFLSLPPEARGPWFVEHVFVEPVPGQYRDLRTLMARHGADVLLADSTLAAASLMHELHGALWATLSVAPLALPDPLVPPFGKGRPPGGQPWRRARRRYTELVERRRFPQPLRRMNAIRRELGVPPVRTGPFDANLTPYLYAQATVPEFEYPRRRLPAHVHFVGPLLPEPRAAGPLPAWWPELEKDRPAVLLTQGTGARDLGELVIPAVRELAGDDLTLVVTTGGPPPEELRSADLPANVHVEPFLPYAQLMPHLDALVTNGGYGTVQLALAHGVPVVASGVTEDKPEVCARVAWSGTGIDLRQRRPSGPQVADAVRTVLRDPRYRRATQGMRASFAAHRAPREVAELLERLVATRRPVPAPPRRRPSPTARRAT</sequence>
<feature type="domain" description="Erythromycin biosynthesis protein CIII-like C-terminal" evidence="3">
    <location>
        <begin position="303"/>
        <end position="421"/>
    </location>
</feature>
<dbReference type="InterPro" id="IPR010610">
    <property type="entry name" value="EryCIII-like_C"/>
</dbReference>
<keyword evidence="5" id="KW-1185">Reference proteome</keyword>
<feature type="region of interest" description="Disordered" evidence="2">
    <location>
        <begin position="425"/>
        <end position="444"/>
    </location>
</feature>
<dbReference type="GO" id="GO:0017000">
    <property type="term" value="P:antibiotic biosynthetic process"/>
    <property type="evidence" value="ECO:0007669"/>
    <property type="project" value="UniProtKB-ARBA"/>
</dbReference>
<evidence type="ECO:0000313" key="5">
    <source>
        <dbReference type="Proteomes" id="UP000556084"/>
    </source>
</evidence>
<dbReference type="Pfam" id="PF06722">
    <property type="entry name" value="EryCIII-like_C"/>
    <property type="match status" value="1"/>
</dbReference>
<protein>
    <submittedName>
        <fullName evidence="4">UDP:flavonoid glycosyltransferase YjiC (YdhE family)</fullName>
    </submittedName>
</protein>
<dbReference type="PANTHER" id="PTHR48050">
    <property type="entry name" value="STEROL 3-BETA-GLUCOSYLTRANSFERASE"/>
    <property type="match status" value="1"/>
</dbReference>
<accession>A0A7W7PMD7</accession>
<name>A0A7W7PMD7_9ACTN</name>
<dbReference type="Proteomes" id="UP000556084">
    <property type="component" value="Unassembled WGS sequence"/>
</dbReference>